<dbReference type="Gene3D" id="2.60.120.680">
    <property type="entry name" value="GOLD domain"/>
    <property type="match status" value="1"/>
</dbReference>
<dbReference type="GO" id="GO:0005770">
    <property type="term" value="C:late endosome"/>
    <property type="evidence" value="ECO:0007669"/>
    <property type="project" value="TreeGrafter"/>
</dbReference>
<reference evidence="2" key="3">
    <citation type="submission" date="2025-09" db="UniProtKB">
        <authorList>
            <consortium name="Ensembl"/>
        </authorList>
    </citation>
    <scope>IDENTIFICATION</scope>
</reference>
<sequence>MYQSLTGMFTRPLSSSLKVLDVKNEDTVIIAARSEVRLPILIENEGLKLKWSISSNRDINFKLCFSLPEGEEIHELVPLRRINSHLEAFKGHLVARKCGIYTIVLDNTYSKLTAKEVTYKLDVTRNINFEA</sequence>
<name>H2Y5I2_CIOSA</name>
<dbReference type="AlphaFoldDB" id="H2Y5I2"/>
<keyword evidence="3" id="KW-1185">Reference proteome</keyword>
<dbReference type="GO" id="GO:0072383">
    <property type="term" value="P:plus-end-directed vesicle transport along microtubule"/>
    <property type="evidence" value="ECO:0007669"/>
    <property type="project" value="TreeGrafter"/>
</dbReference>
<evidence type="ECO:0000313" key="2">
    <source>
        <dbReference type="Ensembl" id="ENSCSAVP00000000580.1"/>
    </source>
</evidence>
<accession>H2Y5I2</accession>
<dbReference type="eggNOG" id="KOG1729">
    <property type="taxonomic scope" value="Eukaryota"/>
</dbReference>
<proteinExistence type="predicted"/>
<evidence type="ECO:0000259" key="1">
    <source>
        <dbReference type="PROSITE" id="PS50866"/>
    </source>
</evidence>
<dbReference type="SUPFAM" id="SSF101576">
    <property type="entry name" value="Supernatant protein factor (SPF), C-terminal domain"/>
    <property type="match status" value="1"/>
</dbReference>
<dbReference type="InterPro" id="IPR036598">
    <property type="entry name" value="GOLD_dom_sf"/>
</dbReference>
<dbReference type="GO" id="GO:0005764">
    <property type="term" value="C:lysosome"/>
    <property type="evidence" value="ECO:0007669"/>
    <property type="project" value="TreeGrafter"/>
</dbReference>
<dbReference type="GO" id="GO:0005776">
    <property type="term" value="C:autophagosome"/>
    <property type="evidence" value="ECO:0007669"/>
    <property type="project" value="TreeGrafter"/>
</dbReference>
<dbReference type="InterPro" id="IPR009038">
    <property type="entry name" value="GOLD_dom"/>
</dbReference>
<dbReference type="GO" id="GO:1901098">
    <property type="term" value="P:positive regulation of autophagosome maturation"/>
    <property type="evidence" value="ECO:0007669"/>
    <property type="project" value="TreeGrafter"/>
</dbReference>
<dbReference type="PANTHER" id="PTHR46753">
    <property type="entry name" value="FYVE AND COILED-COIL DOMAIN-CONTAINING PROTEIN 1"/>
    <property type="match status" value="1"/>
</dbReference>
<dbReference type="Proteomes" id="UP000007875">
    <property type="component" value="Unassembled WGS sequence"/>
</dbReference>
<dbReference type="PROSITE" id="PS50866">
    <property type="entry name" value="GOLD"/>
    <property type="match status" value="1"/>
</dbReference>
<dbReference type="PANTHER" id="PTHR46753:SF2">
    <property type="entry name" value="FYVE AND COILED-COIL DOMAIN-CONTAINING PROTEIN 1"/>
    <property type="match status" value="1"/>
</dbReference>
<protein>
    <recommendedName>
        <fullName evidence="1">GOLD domain-containing protein</fullName>
    </recommendedName>
</protein>
<organism evidence="2 3">
    <name type="scientific">Ciona savignyi</name>
    <name type="common">Pacific transparent sea squirt</name>
    <dbReference type="NCBI Taxonomy" id="51511"/>
    <lineage>
        <taxon>Eukaryota</taxon>
        <taxon>Metazoa</taxon>
        <taxon>Chordata</taxon>
        <taxon>Tunicata</taxon>
        <taxon>Ascidiacea</taxon>
        <taxon>Phlebobranchia</taxon>
        <taxon>Cionidae</taxon>
        <taxon>Ciona</taxon>
    </lineage>
</organism>
<dbReference type="STRING" id="51511.ENSCSAVP00000000580"/>
<dbReference type="Ensembl" id="ENSCSAVT00000000587.1">
    <property type="protein sequence ID" value="ENSCSAVP00000000580.1"/>
    <property type="gene ID" value="ENSCSAVG00000000324.1"/>
</dbReference>
<dbReference type="InParanoid" id="H2Y5I2"/>
<feature type="domain" description="GOLD" evidence="1">
    <location>
        <begin position="1"/>
        <end position="123"/>
    </location>
</feature>
<reference evidence="3" key="1">
    <citation type="submission" date="2003-08" db="EMBL/GenBank/DDBJ databases">
        <authorList>
            <person name="Birren B."/>
            <person name="Nusbaum C."/>
            <person name="Abebe A."/>
            <person name="Abouelleil A."/>
            <person name="Adekoya E."/>
            <person name="Ait-zahra M."/>
            <person name="Allen N."/>
            <person name="Allen T."/>
            <person name="An P."/>
            <person name="Anderson M."/>
            <person name="Anderson S."/>
            <person name="Arachchi H."/>
            <person name="Armbruster J."/>
            <person name="Bachantsang P."/>
            <person name="Baldwin J."/>
            <person name="Barry A."/>
            <person name="Bayul T."/>
            <person name="Blitshsteyn B."/>
            <person name="Bloom T."/>
            <person name="Blye J."/>
            <person name="Boguslavskiy L."/>
            <person name="Borowsky M."/>
            <person name="Boukhgalter B."/>
            <person name="Brunache A."/>
            <person name="Butler J."/>
            <person name="Calixte N."/>
            <person name="Calvo S."/>
            <person name="Camarata J."/>
            <person name="Campo K."/>
            <person name="Chang J."/>
            <person name="Cheshatsang Y."/>
            <person name="Citroen M."/>
            <person name="Collymore A."/>
            <person name="Considine T."/>
            <person name="Cook A."/>
            <person name="Cooke P."/>
            <person name="Corum B."/>
            <person name="Cuomo C."/>
            <person name="David R."/>
            <person name="Dawoe T."/>
            <person name="Degray S."/>
            <person name="Dodge S."/>
            <person name="Dooley K."/>
            <person name="Dorje P."/>
            <person name="Dorjee K."/>
            <person name="Dorris L."/>
            <person name="Duffey N."/>
            <person name="Dupes A."/>
            <person name="Elkins T."/>
            <person name="Engels R."/>
            <person name="Erickson J."/>
            <person name="Farina A."/>
            <person name="Faro S."/>
            <person name="Ferreira P."/>
            <person name="Fischer H."/>
            <person name="Fitzgerald M."/>
            <person name="Foley K."/>
            <person name="Gage D."/>
            <person name="Galagan J."/>
            <person name="Gearin G."/>
            <person name="Gnerre S."/>
            <person name="Gnirke A."/>
            <person name="Goyette A."/>
            <person name="Graham J."/>
            <person name="Grandbois E."/>
            <person name="Gyaltsen K."/>
            <person name="Hafez N."/>
            <person name="Hagopian D."/>
            <person name="Hagos B."/>
            <person name="Hall J."/>
            <person name="Hatcher B."/>
            <person name="Heller A."/>
            <person name="Higgins H."/>
            <person name="Honan T."/>
            <person name="Horn A."/>
            <person name="Houde N."/>
            <person name="Hughes L."/>
            <person name="Hulme W."/>
            <person name="Husby E."/>
            <person name="Iliev I."/>
            <person name="Jaffe D."/>
            <person name="Jones C."/>
            <person name="Kamal M."/>
            <person name="Kamat A."/>
            <person name="Kamvysselis M."/>
            <person name="Karlsson E."/>
            <person name="Kells C."/>
            <person name="Kieu A."/>
            <person name="Kisner P."/>
            <person name="Kodira C."/>
            <person name="Kulbokas E."/>
            <person name="Labutti K."/>
            <person name="Lama D."/>
            <person name="Landers T."/>
            <person name="Leger J."/>
            <person name="Levine S."/>
            <person name="Lewis D."/>
            <person name="Lewis T."/>
            <person name="Lindblad-toh K."/>
            <person name="Liu X."/>
            <person name="Lokyitsang T."/>
            <person name="Lokyitsang Y."/>
            <person name="Lucien O."/>
            <person name="Lui A."/>
            <person name="Ma L.J."/>
            <person name="Mabbitt R."/>
            <person name="Macdonald J."/>
            <person name="Maclean C."/>
            <person name="Major J."/>
            <person name="Manning J."/>
            <person name="Marabella R."/>
            <person name="Maru K."/>
            <person name="Matthews C."/>
            <person name="Mauceli E."/>
            <person name="Mccarthy M."/>
            <person name="Mcdonough S."/>
            <person name="Mcghee T."/>
            <person name="Meldrim J."/>
            <person name="Meneus L."/>
            <person name="Mesirov J."/>
            <person name="Mihalev A."/>
            <person name="Mihova T."/>
            <person name="Mikkelsen T."/>
            <person name="Mlenga V."/>
            <person name="Moru K."/>
            <person name="Mozes J."/>
            <person name="Mulrain L."/>
            <person name="Munson G."/>
            <person name="Naylor J."/>
            <person name="Newes C."/>
            <person name="Nguyen C."/>
            <person name="Nguyen N."/>
            <person name="Nguyen T."/>
            <person name="Nicol R."/>
            <person name="Nielsen C."/>
            <person name="Nizzari M."/>
            <person name="Norbu C."/>
            <person name="Norbu N."/>
            <person name="O'donnell P."/>
            <person name="Okoawo O."/>
            <person name="O'leary S."/>
            <person name="Omotosho B."/>
            <person name="O'neill K."/>
            <person name="Osman S."/>
            <person name="Parker S."/>
            <person name="Perrin D."/>
            <person name="Phunkhang P."/>
            <person name="Piqani B."/>
            <person name="Purcell S."/>
            <person name="Rachupka T."/>
            <person name="Ramasamy U."/>
            <person name="Rameau R."/>
            <person name="Ray V."/>
            <person name="Raymond C."/>
            <person name="Retta R."/>
            <person name="Richardson S."/>
            <person name="Rise C."/>
            <person name="Rodriguez J."/>
            <person name="Rogers J."/>
            <person name="Rogov P."/>
            <person name="Rutman M."/>
            <person name="Schupbach R."/>
            <person name="Seaman C."/>
            <person name="Settipalli S."/>
            <person name="Sharpe T."/>
            <person name="Sheridan J."/>
            <person name="Sherpa N."/>
            <person name="Shi J."/>
            <person name="Smirnov S."/>
            <person name="Smith C."/>
            <person name="Sougnez C."/>
            <person name="Spencer B."/>
            <person name="Stalker J."/>
            <person name="Stange-thomann N."/>
            <person name="Stavropoulos S."/>
            <person name="Stetson K."/>
            <person name="Stone C."/>
            <person name="Stone S."/>
            <person name="Stubbs M."/>
            <person name="Talamas J."/>
            <person name="Tchuinga P."/>
            <person name="Tenzing P."/>
            <person name="Tesfaye S."/>
            <person name="Theodore J."/>
            <person name="Thoulutsang Y."/>
            <person name="Topham K."/>
            <person name="Towey S."/>
            <person name="Tsamla T."/>
            <person name="Tsomo N."/>
            <person name="Vallee D."/>
            <person name="Vassiliev H."/>
            <person name="Venkataraman V."/>
            <person name="Vinson J."/>
            <person name="Vo A."/>
            <person name="Wade C."/>
            <person name="Wang S."/>
            <person name="Wangchuk T."/>
            <person name="Wangdi T."/>
            <person name="Whittaker C."/>
            <person name="Wilkinson J."/>
            <person name="Wu Y."/>
            <person name="Wyman D."/>
            <person name="Yadav S."/>
            <person name="Yang S."/>
            <person name="Yang X."/>
            <person name="Yeager S."/>
            <person name="Yee E."/>
            <person name="Young G."/>
            <person name="Zainoun J."/>
            <person name="Zembeck L."/>
            <person name="Zimmer A."/>
            <person name="Zody M."/>
            <person name="Lander E."/>
        </authorList>
    </citation>
    <scope>NUCLEOTIDE SEQUENCE [LARGE SCALE GENOMIC DNA]</scope>
</reference>
<reference evidence="2" key="2">
    <citation type="submission" date="2025-08" db="UniProtKB">
        <authorList>
            <consortium name="Ensembl"/>
        </authorList>
    </citation>
    <scope>IDENTIFICATION</scope>
</reference>
<dbReference type="HOGENOM" id="CLU_1926842_0_0_1"/>
<evidence type="ECO:0000313" key="3">
    <source>
        <dbReference type="Proteomes" id="UP000007875"/>
    </source>
</evidence>